<keyword evidence="3" id="KW-1185">Reference proteome</keyword>
<dbReference type="AlphaFoldDB" id="A0AA40BUA6"/>
<reference evidence="2" key="1">
    <citation type="submission" date="2023-06" db="EMBL/GenBank/DDBJ databases">
        <title>Genome-scale phylogeny and comparative genomics of the fungal order Sordariales.</title>
        <authorList>
            <consortium name="Lawrence Berkeley National Laboratory"/>
            <person name="Hensen N."/>
            <person name="Bonometti L."/>
            <person name="Westerberg I."/>
            <person name="Brannstrom I.O."/>
            <person name="Guillou S."/>
            <person name="Cros-Aarteil S."/>
            <person name="Calhoun S."/>
            <person name="Haridas S."/>
            <person name="Kuo A."/>
            <person name="Mondo S."/>
            <person name="Pangilinan J."/>
            <person name="Riley R."/>
            <person name="Labutti K."/>
            <person name="Andreopoulos B."/>
            <person name="Lipzen A."/>
            <person name="Chen C."/>
            <person name="Yanf M."/>
            <person name="Daum C."/>
            <person name="Ng V."/>
            <person name="Clum A."/>
            <person name="Steindorff A."/>
            <person name="Ohm R."/>
            <person name="Martin F."/>
            <person name="Silar P."/>
            <person name="Natvig D."/>
            <person name="Lalanne C."/>
            <person name="Gautier V."/>
            <person name="Ament-Velasquez S.L."/>
            <person name="Kruys A."/>
            <person name="Hutchinson M.I."/>
            <person name="Powell A.J."/>
            <person name="Barry K."/>
            <person name="Miller A.N."/>
            <person name="Grigoriev I.V."/>
            <person name="Debuchy R."/>
            <person name="Gladieux P."/>
            <person name="Thoren M.H."/>
            <person name="Johannesson H."/>
        </authorList>
    </citation>
    <scope>NUCLEOTIDE SEQUENCE</scope>
    <source>
        <strain evidence="2">CBS 606.72</strain>
    </source>
</reference>
<accession>A0AA40BUA6</accession>
<name>A0AA40BUA6_9PEZI</name>
<evidence type="ECO:0000256" key="1">
    <source>
        <dbReference type="SAM" id="SignalP"/>
    </source>
</evidence>
<feature type="chain" id="PRO_5041306763" description="Ubiquitin 3 binding protein But2 C-terminal domain-containing protein" evidence="1">
    <location>
        <begin position="18"/>
        <end position="166"/>
    </location>
</feature>
<protein>
    <recommendedName>
        <fullName evidence="4">Ubiquitin 3 binding protein But2 C-terminal domain-containing protein</fullName>
    </recommendedName>
</protein>
<comment type="caution">
    <text evidence="2">The sequence shown here is derived from an EMBL/GenBank/DDBJ whole genome shotgun (WGS) entry which is preliminary data.</text>
</comment>
<sequence length="166" mass="16830">MQLSTLLLTVLSTSALALPTTPNPPASKIFTPKRTCAGLQYAQLRNSPTQPLPFPLSISSNNPSPVEIGFAIPTDAVGPCSLMLSLPAAAQVQGGAQIDVIALDGPAQGALVGTTQFVNGGAATINSFACREQMCYSLGISNGGQGAVEFMEGAGAGVGVVMTYDC</sequence>
<evidence type="ECO:0000313" key="3">
    <source>
        <dbReference type="Proteomes" id="UP001175000"/>
    </source>
</evidence>
<dbReference type="EMBL" id="JAULSU010000006">
    <property type="protein sequence ID" value="KAK0613958.1"/>
    <property type="molecule type" value="Genomic_DNA"/>
</dbReference>
<proteinExistence type="predicted"/>
<evidence type="ECO:0000313" key="2">
    <source>
        <dbReference type="EMBL" id="KAK0613958.1"/>
    </source>
</evidence>
<gene>
    <name evidence="2" type="ORF">B0T14DRAFT_291005</name>
</gene>
<organism evidence="2 3">
    <name type="scientific">Immersiella caudata</name>
    <dbReference type="NCBI Taxonomy" id="314043"/>
    <lineage>
        <taxon>Eukaryota</taxon>
        <taxon>Fungi</taxon>
        <taxon>Dikarya</taxon>
        <taxon>Ascomycota</taxon>
        <taxon>Pezizomycotina</taxon>
        <taxon>Sordariomycetes</taxon>
        <taxon>Sordariomycetidae</taxon>
        <taxon>Sordariales</taxon>
        <taxon>Lasiosphaeriaceae</taxon>
        <taxon>Immersiella</taxon>
    </lineage>
</organism>
<feature type="signal peptide" evidence="1">
    <location>
        <begin position="1"/>
        <end position="17"/>
    </location>
</feature>
<keyword evidence="1" id="KW-0732">Signal</keyword>
<dbReference type="Proteomes" id="UP001175000">
    <property type="component" value="Unassembled WGS sequence"/>
</dbReference>
<evidence type="ECO:0008006" key="4">
    <source>
        <dbReference type="Google" id="ProtNLM"/>
    </source>
</evidence>